<evidence type="ECO:0000313" key="2">
    <source>
        <dbReference type="Proteomes" id="UP000028013"/>
    </source>
</evidence>
<comment type="caution">
    <text evidence="1">The sequence shown here is derived from an EMBL/GenBank/DDBJ whole genome shotgun (WGS) entry which is preliminary data.</text>
</comment>
<name>A0A078S3X7_BACUN</name>
<proteinExistence type="predicted"/>
<dbReference type="PATRIC" id="fig|1339349.3.peg.2748"/>
<gene>
    <name evidence="1" type="ORF">M094_1593</name>
</gene>
<accession>A0A078S3X7</accession>
<protein>
    <submittedName>
        <fullName evidence="1">Uncharacterized protein</fullName>
    </submittedName>
</protein>
<dbReference type="AlphaFoldDB" id="A0A078S3X7"/>
<sequence>MFPAANIKEGYKTKKYPGQTARICDNQQTLCDEQRISVTSD</sequence>
<evidence type="ECO:0000313" key="1">
    <source>
        <dbReference type="EMBL" id="KDS50662.1"/>
    </source>
</evidence>
<dbReference type="EMBL" id="JNHN01000174">
    <property type="protein sequence ID" value="KDS50662.1"/>
    <property type="molecule type" value="Genomic_DNA"/>
</dbReference>
<organism evidence="1 2">
    <name type="scientific">Bacteroides uniformis str. 3978 T3 ii</name>
    <dbReference type="NCBI Taxonomy" id="1339349"/>
    <lineage>
        <taxon>Bacteria</taxon>
        <taxon>Pseudomonadati</taxon>
        <taxon>Bacteroidota</taxon>
        <taxon>Bacteroidia</taxon>
        <taxon>Bacteroidales</taxon>
        <taxon>Bacteroidaceae</taxon>
        <taxon>Bacteroides</taxon>
    </lineage>
</organism>
<reference evidence="1 2" key="1">
    <citation type="submission" date="2014-04" db="EMBL/GenBank/DDBJ databases">
        <authorList>
            <person name="Sears C."/>
            <person name="Carroll K."/>
            <person name="Sack B.R."/>
            <person name="Qadri F."/>
            <person name="Myers L.L."/>
            <person name="Chung G.-T."/>
            <person name="Escheverria P."/>
            <person name="Fraser C.M."/>
            <person name="Sadzewicz L."/>
            <person name="Shefchek K.A."/>
            <person name="Tallon L."/>
            <person name="Das S.P."/>
            <person name="Daugherty S."/>
            <person name="Mongodin E.F."/>
        </authorList>
    </citation>
    <scope>NUCLEOTIDE SEQUENCE [LARGE SCALE GENOMIC DNA]</scope>
    <source>
        <strain evidence="1 2">3978 T3 ii</strain>
    </source>
</reference>
<dbReference type="Proteomes" id="UP000028013">
    <property type="component" value="Unassembled WGS sequence"/>
</dbReference>